<feature type="domain" description="Uroporphyrinogen decarboxylase (URO-D)" evidence="1">
    <location>
        <begin position="32"/>
        <end position="334"/>
    </location>
</feature>
<dbReference type="PANTHER" id="PTHR47099:SF1">
    <property type="entry name" value="METHYLCOBAMIDE:COM METHYLTRANSFERASE MTBA"/>
    <property type="match status" value="1"/>
</dbReference>
<proteinExistence type="predicted"/>
<dbReference type="SUPFAM" id="SSF51726">
    <property type="entry name" value="UROD/MetE-like"/>
    <property type="match status" value="1"/>
</dbReference>
<name>A0A7V3UYZ2_UNCW3</name>
<evidence type="ECO:0000259" key="1">
    <source>
        <dbReference type="Pfam" id="PF01208"/>
    </source>
</evidence>
<evidence type="ECO:0000313" key="2">
    <source>
        <dbReference type="EMBL" id="HGD12544.1"/>
    </source>
</evidence>
<organism evidence="2">
    <name type="scientific">candidate division WOR-3 bacterium</name>
    <dbReference type="NCBI Taxonomy" id="2052148"/>
    <lineage>
        <taxon>Bacteria</taxon>
        <taxon>Bacteria division WOR-3</taxon>
    </lineage>
</organism>
<comment type="caution">
    <text evidence="2">The sequence shown here is derived from an EMBL/GenBank/DDBJ whole genome shotgun (WGS) entry which is preliminary data.</text>
</comment>
<gene>
    <name evidence="2" type="ORF">ENX16_00440</name>
</gene>
<dbReference type="Gene3D" id="3.20.20.210">
    <property type="match status" value="1"/>
</dbReference>
<dbReference type="GO" id="GO:0004853">
    <property type="term" value="F:uroporphyrinogen decarboxylase activity"/>
    <property type="evidence" value="ECO:0007669"/>
    <property type="project" value="InterPro"/>
</dbReference>
<dbReference type="InterPro" id="IPR038071">
    <property type="entry name" value="UROD/MetE-like_sf"/>
</dbReference>
<dbReference type="CDD" id="cd03465">
    <property type="entry name" value="URO-D_like"/>
    <property type="match status" value="1"/>
</dbReference>
<dbReference type="GO" id="GO:0006779">
    <property type="term" value="P:porphyrin-containing compound biosynthetic process"/>
    <property type="evidence" value="ECO:0007669"/>
    <property type="project" value="InterPro"/>
</dbReference>
<dbReference type="InterPro" id="IPR052024">
    <property type="entry name" value="Methanogen_methyltrans"/>
</dbReference>
<reference evidence="2" key="1">
    <citation type="journal article" date="2020" name="mSystems">
        <title>Genome- and Community-Level Interaction Insights into Carbon Utilization and Element Cycling Functions of Hydrothermarchaeota in Hydrothermal Sediment.</title>
        <authorList>
            <person name="Zhou Z."/>
            <person name="Liu Y."/>
            <person name="Xu W."/>
            <person name="Pan J."/>
            <person name="Luo Z.H."/>
            <person name="Li M."/>
        </authorList>
    </citation>
    <scope>NUCLEOTIDE SEQUENCE [LARGE SCALE GENOMIC DNA]</scope>
    <source>
        <strain evidence="2">SpSt-914</strain>
    </source>
</reference>
<sequence length="337" mass="37091">MNSAKSRVIKLLKQTSAQLIAEHTQPVVFPIVVANYAARAIGEKLSRLLTDPEVLSYALYELYQRFNYDLIMVFTDVLIEAEAMGSKIEILADEPPLLIQPAGENCRIANPETDCRLPIILKATRNLQRMTQDQVFILVSIKGPFTLASLLCGPEMFLEQLITGPATARHYLKLATENQLRYLRAIINAGGVPFIGDPMASGSIISPEQFRFFALPFLQELVNAIHQLGLFTGLHICGDTSLLLTLMKEAGAEILSIDDVKLSFVRKQLGPETVIMGNVPTALLAHGTPEQVKEAAQRCLQSAMPKLVLASACDVPVSTPAENIQALLQAAREWRWS</sequence>
<dbReference type="InterPro" id="IPR000257">
    <property type="entry name" value="Uroporphyrinogen_deCOase"/>
</dbReference>
<dbReference type="Pfam" id="PF01208">
    <property type="entry name" value="URO-D"/>
    <property type="match status" value="1"/>
</dbReference>
<dbReference type="PANTHER" id="PTHR47099">
    <property type="entry name" value="METHYLCOBAMIDE:COM METHYLTRANSFERASE MTBA"/>
    <property type="match status" value="1"/>
</dbReference>
<dbReference type="AlphaFoldDB" id="A0A7V3UYZ2"/>
<protein>
    <recommendedName>
        <fullName evidence="1">Uroporphyrinogen decarboxylase (URO-D) domain-containing protein</fullName>
    </recommendedName>
</protein>
<accession>A0A7V3UYZ2</accession>
<dbReference type="EMBL" id="DTMZ01000004">
    <property type="protein sequence ID" value="HGD12544.1"/>
    <property type="molecule type" value="Genomic_DNA"/>
</dbReference>